<dbReference type="InterPro" id="IPR050469">
    <property type="entry name" value="Diguanylate_Cyclase"/>
</dbReference>
<dbReference type="Proteomes" id="UP000639973">
    <property type="component" value="Unassembled WGS sequence"/>
</dbReference>
<dbReference type="Gene3D" id="3.30.70.270">
    <property type="match status" value="1"/>
</dbReference>
<dbReference type="PANTHER" id="PTHR45138:SF24">
    <property type="entry name" value="DIGUANYLATE CYCLASE DGCC-RELATED"/>
    <property type="match status" value="1"/>
</dbReference>
<dbReference type="CDD" id="cd01949">
    <property type="entry name" value="GGDEF"/>
    <property type="match status" value="1"/>
</dbReference>
<sequence>MFLLIVVLSVGASMAALWSQAPSFDLLDLWALPLLSVMLLGLQLLLSRSLIRFETALSAAFLGACLYVLLALSHQFRVMPPAARTLSENTYWFAVLYTSVFYVYPPRHAVRAALAILGTAALVCVWHLSFTVPEATRLSLIGASVQFLMVGGVLVLIQATFGAQRAQLLATRTAALVDLLTGIANRRAAEERLRQLAARGAVYTVVLFDIDHFKQINDRHGHAAGDVVLRGVAQLAQTLLPQGGMVARWGGEEFLLILPVLGDTQVRRLLNTLRNELRQQRHGEVVGVTACFGVANAASGEVPETVVARADEAMYSAKQQGRNDIRLADWRRSATGA</sequence>
<feature type="transmembrane region" description="Helical" evidence="1">
    <location>
        <begin position="112"/>
        <end position="132"/>
    </location>
</feature>
<dbReference type="PROSITE" id="PS50887">
    <property type="entry name" value="GGDEF"/>
    <property type="match status" value="1"/>
</dbReference>
<organism evidence="3 4">
    <name type="scientific">Deinococcus aerolatus</name>
    <dbReference type="NCBI Taxonomy" id="522487"/>
    <lineage>
        <taxon>Bacteria</taxon>
        <taxon>Thermotogati</taxon>
        <taxon>Deinococcota</taxon>
        <taxon>Deinococci</taxon>
        <taxon>Deinococcales</taxon>
        <taxon>Deinococcaceae</taxon>
        <taxon>Deinococcus</taxon>
    </lineage>
</organism>
<name>A0ABQ2G3L3_9DEIO</name>
<dbReference type="InterPro" id="IPR043128">
    <property type="entry name" value="Rev_trsase/Diguanyl_cyclase"/>
</dbReference>
<evidence type="ECO:0000313" key="3">
    <source>
        <dbReference type="EMBL" id="GGL73491.1"/>
    </source>
</evidence>
<dbReference type="PANTHER" id="PTHR45138">
    <property type="entry name" value="REGULATORY COMPONENTS OF SENSORY TRANSDUCTION SYSTEM"/>
    <property type="match status" value="1"/>
</dbReference>
<feature type="transmembrane region" description="Helical" evidence="1">
    <location>
        <begin position="29"/>
        <end position="46"/>
    </location>
</feature>
<feature type="transmembrane region" description="Helical" evidence="1">
    <location>
        <begin position="138"/>
        <end position="157"/>
    </location>
</feature>
<dbReference type="InterPro" id="IPR029787">
    <property type="entry name" value="Nucleotide_cyclase"/>
</dbReference>
<evidence type="ECO:0000256" key="1">
    <source>
        <dbReference type="SAM" id="Phobius"/>
    </source>
</evidence>
<accession>A0ABQ2G3L3</accession>
<feature type="transmembrane region" description="Helical" evidence="1">
    <location>
        <begin position="53"/>
        <end position="70"/>
    </location>
</feature>
<proteinExistence type="predicted"/>
<keyword evidence="1" id="KW-0472">Membrane</keyword>
<dbReference type="InterPro" id="IPR000160">
    <property type="entry name" value="GGDEF_dom"/>
</dbReference>
<evidence type="ECO:0000259" key="2">
    <source>
        <dbReference type="PROSITE" id="PS50887"/>
    </source>
</evidence>
<gene>
    <name evidence="3" type="ORF">GCM10010840_09460</name>
</gene>
<keyword evidence="1" id="KW-0812">Transmembrane</keyword>
<reference evidence="4" key="1">
    <citation type="journal article" date="2019" name="Int. J. Syst. Evol. Microbiol.">
        <title>The Global Catalogue of Microorganisms (GCM) 10K type strain sequencing project: providing services to taxonomists for standard genome sequencing and annotation.</title>
        <authorList>
            <consortium name="The Broad Institute Genomics Platform"/>
            <consortium name="The Broad Institute Genome Sequencing Center for Infectious Disease"/>
            <person name="Wu L."/>
            <person name="Ma J."/>
        </authorList>
    </citation>
    <scope>NUCLEOTIDE SEQUENCE [LARGE SCALE GENOMIC DNA]</scope>
    <source>
        <strain evidence="4">JCM 15442</strain>
    </source>
</reference>
<dbReference type="EMBL" id="BMOL01000003">
    <property type="protein sequence ID" value="GGL73491.1"/>
    <property type="molecule type" value="Genomic_DNA"/>
</dbReference>
<evidence type="ECO:0000313" key="4">
    <source>
        <dbReference type="Proteomes" id="UP000639973"/>
    </source>
</evidence>
<feature type="domain" description="GGDEF" evidence="2">
    <location>
        <begin position="201"/>
        <end position="330"/>
    </location>
</feature>
<dbReference type="SUPFAM" id="SSF55073">
    <property type="entry name" value="Nucleotide cyclase"/>
    <property type="match status" value="1"/>
</dbReference>
<comment type="caution">
    <text evidence="3">The sequence shown here is derived from an EMBL/GenBank/DDBJ whole genome shotgun (WGS) entry which is preliminary data.</text>
</comment>
<dbReference type="Pfam" id="PF00990">
    <property type="entry name" value="GGDEF"/>
    <property type="match status" value="1"/>
</dbReference>
<dbReference type="NCBIfam" id="TIGR00254">
    <property type="entry name" value="GGDEF"/>
    <property type="match status" value="1"/>
</dbReference>
<keyword evidence="1" id="KW-1133">Transmembrane helix</keyword>
<dbReference type="SMART" id="SM00267">
    <property type="entry name" value="GGDEF"/>
    <property type="match status" value="1"/>
</dbReference>
<protein>
    <submittedName>
        <fullName evidence="3">GGDEF domain-containing protein</fullName>
    </submittedName>
</protein>
<keyword evidence="4" id="KW-1185">Reference proteome</keyword>